<evidence type="ECO:0000256" key="1">
    <source>
        <dbReference type="SAM" id="MobiDB-lite"/>
    </source>
</evidence>
<accession>A0A9E6TVQ6</accession>
<evidence type="ECO:0000313" key="2">
    <source>
        <dbReference type="EMBL" id="QXI31575.1"/>
    </source>
</evidence>
<feature type="region of interest" description="Disordered" evidence="1">
    <location>
        <begin position="1"/>
        <end position="63"/>
    </location>
</feature>
<evidence type="ECO:0000313" key="3">
    <source>
        <dbReference type="Proteomes" id="UP000634530"/>
    </source>
</evidence>
<feature type="compositionally biased region" description="Basic and acidic residues" evidence="1">
    <location>
        <begin position="20"/>
        <end position="38"/>
    </location>
</feature>
<dbReference type="AlphaFoldDB" id="A0A9E6TVQ6"/>
<keyword evidence="3" id="KW-1185">Reference proteome</keyword>
<dbReference type="Proteomes" id="UP000634530">
    <property type="component" value="Chromosome"/>
</dbReference>
<proteinExistence type="predicted"/>
<gene>
    <name evidence="2" type="ORF">HU752_021190</name>
</gene>
<reference evidence="2 3" key="1">
    <citation type="journal article" date="2020" name="Microorganisms">
        <title>Reliable Identification of Environmental Pseudomonas Isolates Using the rpoD Gene.</title>
        <authorList>
            <consortium name="The Broad Institute Genome Sequencing Platform"/>
            <person name="Girard L."/>
            <person name="Lood C."/>
            <person name="Rokni-Zadeh H."/>
            <person name="van Noort V."/>
            <person name="Lavigne R."/>
            <person name="De Mot R."/>
        </authorList>
    </citation>
    <scope>NUCLEOTIDE SEQUENCE [LARGE SCALE GENOMIC DNA]</scope>
    <source>
        <strain evidence="2 3">RW8P3</strain>
    </source>
</reference>
<protein>
    <submittedName>
        <fullName evidence="2">Uncharacterized protein</fullName>
    </submittedName>
</protein>
<sequence length="144" mass="14664">MINGHAAGSTESKTIAMTDEIDKAVKDTSEADNKDGKVRAGGGGAEATGGAEESSGNSHNAAVKALQKRMKELQQQLQELQQQLEAAQKASYPSDDARTTVLMGIQGQISTVNGALMTTAAALLAALTKEAKSGSSGSLVSTTA</sequence>
<organism evidence="2 3">
    <name type="scientific">Pseudomonas vanderleydeniana</name>
    <dbReference type="NCBI Taxonomy" id="2745495"/>
    <lineage>
        <taxon>Bacteria</taxon>
        <taxon>Pseudomonadati</taxon>
        <taxon>Pseudomonadota</taxon>
        <taxon>Gammaproteobacteria</taxon>
        <taxon>Pseudomonadales</taxon>
        <taxon>Pseudomonadaceae</taxon>
        <taxon>Pseudomonas</taxon>
    </lineage>
</organism>
<name>A0A9E6TVQ6_9PSED</name>
<dbReference type="EMBL" id="CP077093">
    <property type="protein sequence ID" value="QXI31575.1"/>
    <property type="molecule type" value="Genomic_DNA"/>
</dbReference>
<reference evidence="2 3" key="2">
    <citation type="journal article" date="2021" name="Microorganisms">
        <title>The Ever-Expanding Pseudomonas Genus: Description of 43 New Species and Partition of the Pseudomonas putida Group.</title>
        <authorList>
            <person name="Girard L."/>
            <person name="Lood C."/>
            <person name="Hofte M."/>
            <person name="Vandamme P."/>
            <person name="Rokni-Zadeh H."/>
            <person name="van Noort V."/>
            <person name="Lavigne R."/>
            <person name="De Mot R."/>
        </authorList>
    </citation>
    <scope>NUCLEOTIDE SEQUENCE [LARGE SCALE GENOMIC DNA]</scope>
    <source>
        <strain evidence="2 3">RW8P3</strain>
    </source>
</reference>
<dbReference type="KEGG" id="pvw:HU752_021190"/>